<evidence type="ECO:0000313" key="2">
    <source>
        <dbReference type="Proteomes" id="UP001234989"/>
    </source>
</evidence>
<dbReference type="EMBL" id="CP133621">
    <property type="protein sequence ID" value="WMV51523.1"/>
    <property type="molecule type" value="Genomic_DNA"/>
</dbReference>
<evidence type="ECO:0000313" key="1">
    <source>
        <dbReference type="EMBL" id="WMV51523.1"/>
    </source>
</evidence>
<organism evidence="1 2">
    <name type="scientific">Solanum verrucosum</name>
    <dbReference type="NCBI Taxonomy" id="315347"/>
    <lineage>
        <taxon>Eukaryota</taxon>
        <taxon>Viridiplantae</taxon>
        <taxon>Streptophyta</taxon>
        <taxon>Embryophyta</taxon>
        <taxon>Tracheophyta</taxon>
        <taxon>Spermatophyta</taxon>
        <taxon>Magnoliopsida</taxon>
        <taxon>eudicotyledons</taxon>
        <taxon>Gunneridae</taxon>
        <taxon>Pentapetalae</taxon>
        <taxon>asterids</taxon>
        <taxon>lamiids</taxon>
        <taxon>Solanales</taxon>
        <taxon>Solanaceae</taxon>
        <taxon>Solanoideae</taxon>
        <taxon>Solaneae</taxon>
        <taxon>Solanum</taxon>
    </lineage>
</organism>
<proteinExistence type="predicted"/>
<keyword evidence="2" id="KW-1185">Reference proteome</keyword>
<sequence>LASIQVSFRVLVRRLRTNNEFKLRVLIYREFMIHPRSVGYDRRLVGMLLRTNQGSLTKCGTTVPIDGP</sequence>
<gene>
    <name evidence="1" type="ORF">MTR67_044908</name>
</gene>
<reference evidence="1" key="1">
    <citation type="submission" date="2023-08" db="EMBL/GenBank/DDBJ databases">
        <title>A de novo genome assembly of Solanum verrucosum Schlechtendal, a Mexican diploid species geographically isolated from the other diploid A-genome species in potato relatives.</title>
        <authorList>
            <person name="Hosaka K."/>
        </authorList>
    </citation>
    <scope>NUCLEOTIDE SEQUENCE</scope>
    <source>
        <tissue evidence="1">Young leaves</tissue>
    </source>
</reference>
<name>A0AAF0UUD0_SOLVR</name>
<dbReference type="Proteomes" id="UP001234989">
    <property type="component" value="Chromosome 10"/>
</dbReference>
<dbReference type="AlphaFoldDB" id="A0AAF0UUD0"/>
<feature type="non-terminal residue" evidence="1">
    <location>
        <position position="1"/>
    </location>
</feature>
<accession>A0AAF0UUD0</accession>
<protein>
    <submittedName>
        <fullName evidence="1">Uncharacterized protein</fullName>
    </submittedName>
</protein>